<evidence type="ECO:0000256" key="9">
    <source>
        <dbReference type="ARBA" id="ARBA00061601"/>
    </source>
</evidence>
<dbReference type="InterPro" id="IPR011529">
    <property type="entry name" value="Glu_5kinase"/>
</dbReference>
<evidence type="ECO:0000256" key="7">
    <source>
        <dbReference type="ARBA" id="ARBA00022777"/>
    </source>
</evidence>
<dbReference type="PANTHER" id="PTHR43654">
    <property type="entry name" value="GLUTAMATE 5-KINASE"/>
    <property type="match status" value="1"/>
</dbReference>
<feature type="domain" description="PUA" evidence="11">
    <location>
        <begin position="375"/>
        <end position="472"/>
    </location>
</feature>
<dbReference type="FunFam" id="3.40.1160.10:FF:000020">
    <property type="entry name" value="Glutamate 5-kinase"/>
    <property type="match status" value="1"/>
</dbReference>
<dbReference type="InterPro" id="IPR001057">
    <property type="entry name" value="Glu/AcGlu_kinase"/>
</dbReference>
<organism evidence="12 13">
    <name type="scientific">Ascodesmis nigricans</name>
    <dbReference type="NCBI Taxonomy" id="341454"/>
    <lineage>
        <taxon>Eukaryota</taxon>
        <taxon>Fungi</taxon>
        <taxon>Dikarya</taxon>
        <taxon>Ascomycota</taxon>
        <taxon>Pezizomycotina</taxon>
        <taxon>Pezizomycetes</taxon>
        <taxon>Pezizales</taxon>
        <taxon>Ascodesmidaceae</taxon>
        <taxon>Ascodesmis</taxon>
    </lineage>
</organism>
<evidence type="ECO:0000256" key="2">
    <source>
        <dbReference type="ARBA" id="ARBA00022490"/>
    </source>
</evidence>
<feature type="region of interest" description="Disordered" evidence="10">
    <location>
        <begin position="1"/>
        <end position="34"/>
    </location>
</feature>
<name>A0A4S2N7V8_9PEZI</name>
<dbReference type="GO" id="GO:1901607">
    <property type="term" value="P:alpha-amino acid biosynthetic process"/>
    <property type="evidence" value="ECO:0007669"/>
    <property type="project" value="UniProtKB-ARBA"/>
</dbReference>
<dbReference type="OrthoDB" id="409889at2759"/>
<proteinExistence type="inferred from homology"/>
<dbReference type="SMART" id="SM00359">
    <property type="entry name" value="PUA"/>
    <property type="match status" value="1"/>
</dbReference>
<dbReference type="Gene3D" id="3.40.1160.10">
    <property type="entry name" value="Acetylglutamate kinase-like"/>
    <property type="match status" value="2"/>
</dbReference>
<dbReference type="InterPro" id="IPR005715">
    <property type="entry name" value="Glu_5kinase/COase_Synthase"/>
</dbReference>
<keyword evidence="8" id="KW-0067">ATP-binding</keyword>
<dbReference type="InterPro" id="IPR019797">
    <property type="entry name" value="Glutamate_5-kinase_CS"/>
</dbReference>
<dbReference type="PANTHER" id="PTHR43654:SF3">
    <property type="entry name" value="GLUTAMATE 5-KINASE"/>
    <property type="match status" value="1"/>
</dbReference>
<keyword evidence="2" id="KW-0963">Cytoplasm</keyword>
<dbReference type="NCBIfam" id="TIGR01027">
    <property type="entry name" value="proB"/>
    <property type="match status" value="1"/>
</dbReference>
<dbReference type="GO" id="GO:0005524">
    <property type="term" value="F:ATP binding"/>
    <property type="evidence" value="ECO:0007669"/>
    <property type="project" value="UniProtKB-KW"/>
</dbReference>
<keyword evidence="6" id="KW-0547">Nucleotide-binding</keyword>
<dbReference type="CDD" id="cd04242">
    <property type="entry name" value="AAK_G5K_ProB"/>
    <property type="match status" value="1"/>
</dbReference>
<dbReference type="Proteomes" id="UP000298138">
    <property type="component" value="Unassembled WGS sequence"/>
</dbReference>
<dbReference type="EMBL" id="ML220112">
    <property type="protein sequence ID" value="TGZ85410.1"/>
    <property type="molecule type" value="Genomic_DNA"/>
</dbReference>
<dbReference type="STRING" id="341454.A0A4S2N7V8"/>
<dbReference type="InterPro" id="IPR036393">
    <property type="entry name" value="AceGlu_kinase-like_sf"/>
</dbReference>
<dbReference type="GO" id="GO:0005829">
    <property type="term" value="C:cytosol"/>
    <property type="evidence" value="ECO:0007669"/>
    <property type="project" value="TreeGrafter"/>
</dbReference>
<dbReference type="GO" id="GO:0003723">
    <property type="term" value="F:RNA binding"/>
    <property type="evidence" value="ECO:0007669"/>
    <property type="project" value="InterPro"/>
</dbReference>
<evidence type="ECO:0000256" key="5">
    <source>
        <dbReference type="ARBA" id="ARBA00022679"/>
    </source>
</evidence>
<dbReference type="InterPro" id="IPR015947">
    <property type="entry name" value="PUA-like_sf"/>
</dbReference>
<dbReference type="InterPro" id="IPR002478">
    <property type="entry name" value="PUA"/>
</dbReference>
<evidence type="ECO:0000256" key="6">
    <source>
        <dbReference type="ARBA" id="ARBA00022741"/>
    </source>
</evidence>
<accession>A0A4S2N7V8</accession>
<protein>
    <submittedName>
        <fullName evidence="12">Glutamate 5-kinase</fullName>
    </submittedName>
</protein>
<dbReference type="Pfam" id="PF01472">
    <property type="entry name" value="PUA"/>
    <property type="match status" value="1"/>
</dbReference>
<dbReference type="PRINTS" id="PR00474">
    <property type="entry name" value="GLU5KINASE"/>
</dbReference>
<dbReference type="InterPro" id="IPR036974">
    <property type="entry name" value="PUA_sf"/>
</dbReference>
<gene>
    <name evidence="12" type="ORF">EX30DRAFT_337775</name>
</gene>
<dbReference type="Pfam" id="PF00696">
    <property type="entry name" value="AA_kinase"/>
    <property type="match status" value="1"/>
</dbReference>
<keyword evidence="4" id="KW-0641">Proline biosynthesis</keyword>
<evidence type="ECO:0000313" key="12">
    <source>
        <dbReference type="EMBL" id="TGZ85410.1"/>
    </source>
</evidence>
<dbReference type="SUPFAM" id="SSF53633">
    <property type="entry name" value="Carbamate kinase-like"/>
    <property type="match status" value="1"/>
</dbReference>
<evidence type="ECO:0000256" key="4">
    <source>
        <dbReference type="ARBA" id="ARBA00022650"/>
    </source>
</evidence>
<dbReference type="FunFam" id="2.30.130.10:FF:000008">
    <property type="entry name" value="Glutamate 5-kinase"/>
    <property type="match status" value="1"/>
</dbReference>
<keyword evidence="3" id="KW-0028">Amino-acid biosynthesis</keyword>
<dbReference type="InterPro" id="IPR001048">
    <property type="entry name" value="Asp/Glu/Uridylate_kinase"/>
</dbReference>
<dbReference type="PIRSF" id="PIRSF000729">
    <property type="entry name" value="GK"/>
    <property type="match status" value="1"/>
</dbReference>
<evidence type="ECO:0000256" key="8">
    <source>
        <dbReference type="ARBA" id="ARBA00022840"/>
    </source>
</evidence>
<dbReference type="CDD" id="cd21157">
    <property type="entry name" value="PUA_G5K"/>
    <property type="match status" value="1"/>
</dbReference>
<evidence type="ECO:0000313" key="13">
    <source>
        <dbReference type="Proteomes" id="UP000298138"/>
    </source>
</evidence>
<dbReference type="InterPro" id="IPR041739">
    <property type="entry name" value="G5K_ProB"/>
</dbReference>
<dbReference type="PROSITE" id="PS00902">
    <property type="entry name" value="GLUTAMATE_5_KINASE"/>
    <property type="match status" value="1"/>
</dbReference>
<evidence type="ECO:0000259" key="11">
    <source>
        <dbReference type="SMART" id="SM00359"/>
    </source>
</evidence>
<comment type="subcellular location">
    <subcellularLocation>
        <location evidence="1">Cytoplasm</location>
    </subcellularLocation>
</comment>
<dbReference type="HAMAP" id="MF_00456">
    <property type="entry name" value="ProB"/>
    <property type="match status" value="1"/>
</dbReference>
<dbReference type="GO" id="GO:0004349">
    <property type="term" value="F:glutamate 5-kinase activity"/>
    <property type="evidence" value="ECO:0007669"/>
    <property type="project" value="InterPro"/>
</dbReference>
<evidence type="ECO:0000256" key="10">
    <source>
        <dbReference type="SAM" id="MobiDB-lite"/>
    </source>
</evidence>
<comment type="similarity">
    <text evidence="9">Belongs to the glutamate 5-kinase family.</text>
</comment>
<keyword evidence="7 12" id="KW-0418">Kinase</keyword>
<dbReference type="SUPFAM" id="SSF88697">
    <property type="entry name" value="PUA domain-like"/>
    <property type="match status" value="1"/>
</dbReference>
<keyword evidence="5" id="KW-0808">Transferase</keyword>
<sequence>MPLSSPVKARPASAPAVENGPSNHPPTHPQSVPVMRRSSKQLTIVIKLGTSSICDEVTHEPLLSTLSMIVETCIKLRRLGHRVILVSSGAIGIGLRRLNIDKRPKRLSAAQAIAAVGQCRLIALWDELFKQLKQPIAQILLTRNDIADRTQYLNAANTFTELLDMGIIPIVNENDTLAVTEIKFGDNDTLSAITAGMVNADYLFLMTDVDCLYDKNPRSFPDAKPVEVVDDISALDVDVSSAGSSLGTGGMSTKLTAARLATSAGVTTVIAHSRHPERIFEIVAYVQTLKRESGASTPLLGTEAALLEHGFESLAIALRCATPDSAQVARSHPARHSSPPRPINMPVPLHTRFTAKPRAIRDRYFWILHGLKPHGTVVVDEGAYRALTRSDKAGLLPVGIIDVKGTFGQQECVSIAVGKRNKGEGATGYNLVCNEAGRALVNYTSVEISHIMGHHSSEIDKQLGYADSEYVAYRDNIAFFDEKSNML</sequence>
<dbReference type="PROSITE" id="PS50890">
    <property type="entry name" value="PUA"/>
    <property type="match status" value="1"/>
</dbReference>
<dbReference type="AlphaFoldDB" id="A0A4S2N7V8"/>
<dbReference type="FunCoup" id="A0A4S2N7V8">
    <property type="interactions" value="467"/>
</dbReference>
<evidence type="ECO:0000256" key="3">
    <source>
        <dbReference type="ARBA" id="ARBA00022605"/>
    </source>
</evidence>
<dbReference type="Gene3D" id="2.30.130.10">
    <property type="entry name" value="PUA domain"/>
    <property type="match status" value="1"/>
</dbReference>
<reference evidence="12 13" key="1">
    <citation type="submission" date="2019-04" db="EMBL/GenBank/DDBJ databases">
        <title>Comparative genomics and transcriptomics to analyze fruiting body development in filamentous ascomycetes.</title>
        <authorList>
            <consortium name="DOE Joint Genome Institute"/>
            <person name="Lutkenhaus R."/>
            <person name="Traeger S."/>
            <person name="Breuer J."/>
            <person name="Kuo A."/>
            <person name="Lipzen A."/>
            <person name="Pangilinan J."/>
            <person name="Dilworth D."/>
            <person name="Sandor L."/>
            <person name="Poggeler S."/>
            <person name="Barry K."/>
            <person name="Grigoriev I.V."/>
            <person name="Nowrousian M."/>
        </authorList>
    </citation>
    <scope>NUCLEOTIDE SEQUENCE [LARGE SCALE GENOMIC DNA]</scope>
    <source>
        <strain evidence="12 13">CBS 389.68</strain>
    </source>
</reference>
<evidence type="ECO:0000256" key="1">
    <source>
        <dbReference type="ARBA" id="ARBA00004496"/>
    </source>
</evidence>
<dbReference type="InParanoid" id="A0A4S2N7V8"/>
<keyword evidence="13" id="KW-1185">Reference proteome</keyword>